<dbReference type="Pfam" id="PF13380">
    <property type="entry name" value="CoA_binding_2"/>
    <property type="match status" value="1"/>
</dbReference>
<dbReference type="AlphaFoldDB" id="A0A5C3NCG8"/>
<dbReference type="PANTHER" id="PTHR33303">
    <property type="entry name" value="CYTOPLASMIC PROTEIN-RELATED"/>
    <property type="match status" value="1"/>
</dbReference>
<dbReference type="OrthoDB" id="5138418at2759"/>
<proteinExistence type="predicted"/>
<name>A0A5C3NCG8_9AGAM</name>
<dbReference type="PANTHER" id="PTHR33303:SF2">
    <property type="entry name" value="COA-BINDING DOMAIN-CONTAINING PROTEIN"/>
    <property type="match status" value="1"/>
</dbReference>
<dbReference type="InterPro" id="IPR003781">
    <property type="entry name" value="CoA-bd"/>
</dbReference>
<dbReference type="Proteomes" id="UP000305948">
    <property type="component" value="Unassembled WGS sequence"/>
</dbReference>
<keyword evidence="3" id="KW-1185">Reference proteome</keyword>
<evidence type="ECO:0000313" key="3">
    <source>
        <dbReference type="Proteomes" id="UP000305948"/>
    </source>
</evidence>
<protein>
    <submittedName>
        <fullName evidence="2">NAD-P-binding protein</fullName>
    </submittedName>
</protein>
<sequence length="143" mass="15797">MTTTSMAEVKKKFLSQTKFAVIGASKDQSKWGTKILKWYIERNKQVTPIHPREAELEGIPTVQSLASLPHPKDTAVSIITAPPITLELLKKARDLSIPALWLQPGTFDDDVVSYIEDNGMQDKAIYGGACILVEGDDIIKSML</sequence>
<dbReference type="InterPro" id="IPR036291">
    <property type="entry name" value="NAD(P)-bd_dom_sf"/>
</dbReference>
<dbReference type="Gene3D" id="3.40.50.720">
    <property type="entry name" value="NAD(P)-binding Rossmann-like Domain"/>
    <property type="match status" value="1"/>
</dbReference>
<dbReference type="STRING" id="5364.A0A5C3NCG8"/>
<organism evidence="2 3">
    <name type="scientific">Heliocybe sulcata</name>
    <dbReference type="NCBI Taxonomy" id="5364"/>
    <lineage>
        <taxon>Eukaryota</taxon>
        <taxon>Fungi</taxon>
        <taxon>Dikarya</taxon>
        <taxon>Basidiomycota</taxon>
        <taxon>Agaricomycotina</taxon>
        <taxon>Agaricomycetes</taxon>
        <taxon>Gloeophyllales</taxon>
        <taxon>Gloeophyllaceae</taxon>
        <taxon>Heliocybe</taxon>
    </lineage>
</organism>
<evidence type="ECO:0000259" key="1">
    <source>
        <dbReference type="SMART" id="SM00881"/>
    </source>
</evidence>
<evidence type="ECO:0000313" key="2">
    <source>
        <dbReference type="EMBL" id="TFK54557.1"/>
    </source>
</evidence>
<dbReference type="SMART" id="SM00881">
    <property type="entry name" value="CoA_binding"/>
    <property type="match status" value="1"/>
</dbReference>
<feature type="domain" description="CoA-binding" evidence="1">
    <location>
        <begin position="13"/>
        <end position="106"/>
    </location>
</feature>
<dbReference type="SUPFAM" id="SSF51735">
    <property type="entry name" value="NAD(P)-binding Rossmann-fold domains"/>
    <property type="match status" value="1"/>
</dbReference>
<gene>
    <name evidence="2" type="ORF">OE88DRAFT_1655282</name>
</gene>
<dbReference type="EMBL" id="ML213506">
    <property type="protein sequence ID" value="TFK54557.1"/>
    <property type="molecule type" value="Genomic_DNA"/>
</dbReference>
<reference evidence="2 3" key="1">
    <citation type="journal article" date="2019" name="Nat. Ecol. Evol.">
        <title>Megaphylogeny resolves global patterns of mushroom evolution.</title>
        <authorList>
            <person name="Varga T."/>
            <person name="Krizsan K."/>
            <person name="Foldi C."/>
            <person name="Dima B."/>
            <person name="Sanchez-Garcia M."/>
            <person name="Sanchez-Ramirez S."/>
            <person name="Szollosi G.J."/>
            <person name="Szarkandi J.G."/>
            <person name="Papp V."/>
            <person name="Albert L."/>
            <person name="Andreopoulos W."/>
            <person name="Angelini C."/>
            <person name="Antonin V."/>
            <person name="Barry K.W."/>
            <person name="Bougher N.L."/>
            <person name="Buchanan P."/>
            <person name="Buyck B."/>
            <person name="Bense V."/>
            <person name="Catcheside P."/>
            <person name="Chovatia M."/>
            <person name="Cooper J."/>
            <person name="Damon W."/>
            <person name="Desjardin D."/>
            <person name="Finy P."/>
            <person name="Geml J."/>
            <person name="Haridas S."/>
            <person name="Hughes K."/>
            <person name="Justo A."/>
            <person name="Karasinski D."/>
            <person name="Kautmanova I."/>
            <person name="Kiss B."/>
            <person name="Kocsube S."/>
            <person name="Kotiranta H."/>
            <person name="LaButti K.M."/>
            <person name="Lechner B.E."/>
            <person name="Liimatainen K."/>
            <person name="Lipzen A."/>
            <person name="Lukacs Z."/>
            <person name="Mihaltcheva S."/>
            <person name="Morgado L.N."/>
            <person name="Niskanen T."/>
            <person name="Noordeloos M.E."/>
            <person name="Ohm R.A."/>
            <person name="Ortiz-Santana B."/>
            <person name="Ovrebo C."/>
            <person name="Racz N."/>
            <person name="Riley R."/>
            <person name="Savchenko A."/>
            <person name="Shiryaev A."/>
            <person name="Soop K."/>
            <person name="Spirin V."/>
            <person name="Szebenyi C."/>
            <person name="Tomsovsky M."/>
            <person name="Tulloss R.E."/>
            <person name="Uehling J."/>
            <person name="Grigoriev I.V."/>
            <person name="Vagvolgyi C."/>
            <person name="Papp T."/>
            <person name="Martin F.M."/>
            <person name="Miettinen O."/>
            <person name="Hibbett D.S."/>
            <person name="Nagy L.G."/>
        </authorList>
    </citation>
    <scope>NUCLEOTIDE SEQUENCE [LARGE SCALE GENOMIC DNA]</scope>
    <source>
        <strain evidence="2 3">OMC1185</strain>
    </source>
</reference>
<accession>A0A5C3NCG8</accession>